<feature type="transmembrane region" description="Helical" evidence="1">
    <location>
        <begin position="70"/>
        <end position="91"/>
    </location>
</feature>
<dbReference type="PANTHER" id="PTHR43592">
    <property type="entry name" value="CAAX AMINO TERMINAL PROTEASE"/>
    <property type="match status" value="1"/>
</dbReference>
<keyword evidence="3" id="KW-0378">Hydrolase</keyword>
<feature type="transmembrane region" description="Helical" evidence="1">
    <location>
        <begin position="16"/>
        <end position="34"/>
    </location>
</feature>
<gene>
    <name evidence="3" type="ORF">ACFOSV_02830</name>
</gene>
<dbReference type="EMBL" id="JBHRZS010000003">
    <property type="protein sequence ID" value="MFC3879090.1"/>
    <property type="molecule type" value="Genomic_DNA"/>
</dbReference>
<feature type="transmembrane region" description="Helical" evidence="1">
    <location>
        <begin position="170"/>
        <end position="187"/>
    </location>
</feature>
<dbReference type="Pfam" id="PF02517">
    <property type="entry name" value="Rce1-like"/>
    <property type="match status" value="1"/>
</dbReference>
<dbReference type="RefSeq" id="WP_377903185.1">
    <property type="nucleotide sequence ID" value="NZ_JBHRZS010000003.1"/>
</dbReference>
<dbReference type="PANTHER" id="PTHR43592:SF15">
    <property type="entry name" value="CAAX AMINO TERMINAL PROTEASE FAMILY PROTEIN"/>
    <property type="match status" value="1"/>
</dbReference>
<comment type="caution">
    <text evidence="3">The sequence shown here is derived from an EMBL/GenBank/DDBJ whole genome shotgun (WGS) entry which is preliminary data.</text>
</comment>
<dbReference type="InterPro" id="IPR003675">
    <property type="entry name" value="Rce1/LyrA-like_dom"/>
</dbReference>
<protein>
    <submittedName>
        <fullName evidence="3">CPBP family intramembrane glutamic endopeptidase</fullName>
        <ecNumber evidence="3">3.4.-.-</ecNumber>
    </submittedName>
</protein>
<organism evidence="3 4">
    <name type="scientific">Algoriphagus namhaensis</name>
    <dbReference type="NCBI Taxonomy" id="915353"/>
    <lineage>
        <taxon>Bacteria</taxon>
        <taxon>Pseudomonadati</taxon>
        <taxon>Bacteroidota</taxon>
        <taxon>Cytophagia</taxon>
        <taxon>Cytophagales</taxon>
        <taxon>Cyclobacteriaceae</taxon>
        <taxon>Algoriphagus</taxon>
    </lineage>
</organism>
<dbReference type="Proteomes" id="UP001595805">
    <property type="component" value="Unassembled WGS sequence"/>
</dbReference>
<name>A0ABV8AQ37_9BACT</name>
<feature type="transmembrane region" description="Helical" evidence="1">
    <location>
        <begin position="284"/>
        <end position="303"/>
    </location>
</feature>
<proteinExistence type="predicted"/>
<reference evidence="4" key="1">
    <citation type="journal article" date="2019" name="Int. J. Syst. Evol. Microbiol.">
        <title>The Global Catalogue of Microorganisms (GCM) 10K type strain sequencing project: providing services to taxonomists for standard genome sequencing and annotation.</title>
        <authorList>
            <consortium name="The Broad Institute Genomics Platform"/>
            <consortium name="The Broad Institute Genome Sequencing Center for Infectious Disease"/>
            <person name="Wu L."/>
            <person name="Ma J."/>
        </authorList>
    </citation>
    <scope>NUCLEOTIDE SEQUENCE [LARGE SCALE GENOMIC DNA]</scope>
    <source>
        <strain evidence="4">CCUG 60523</strain>
    </source>
</reference>
<evidence type="ECO:0000259" key="2">
    <source>
        <dbReference type="Pfam" id="PF02517"/>
    </source>
</evidence>
<keyword evidence="1" id="KW-1133">Transmembrane helix</keyword>
<evidence type="ECO:0000256" key="1">
    <source>
        <dbReference type="SAM" id="Phobius"/>
    </source>
</evidence>
<keyword evidence="4" id="KW-1185">Reference proteome</keyword>
<keyword evidence="1" id="KW-0812">Transmembrane</keyword>
<evidence type="ECO:0000313" key="4">
    <source>
        <dbReference type="Proteomes" id="UP001595805"/>
    </source>
</evidence>
<sequence>MEIYETQAEIAKTKNWLLSLVVLVLVTFGVLVLLQGVALALIPLIFDISIDGLLGLMTGGATDIPNGRMALYFVQGVGSGIGFIVAAWIIIKFIEKAFLNLPLQVSRFNAQGFLIVLLITLGGMLFNAFLVDLNSKLVLPEFLSGLELWMREMEDQLMEMTKFLTDFQSTGEFIVGLVVIGLLAGIGEEVFFRGLVQPKFHQYTGSAHWGVWITAIIFSAIHVQFYGFLPRMFLGAMFGYLYLYSGSLVYPIIAHIFNNAFTVVMVYLANQGKVDFDLESADSISYPVSFAGFLVLLVGIYYFKKTNQSQNGELDQGL</sequence>
<dbReference type="EC" id="3.4.-.-" evidence="3"/>
<evidence type="ECO:0000313" key="3">
    <source>
        <dbReference type="EMBL" id="MFC3879090.1"/>
    </source>
</evidence>
<feature type="domain" description="CAAX prenyl protease 2/Lysostaphin resistance protein A-like" evidence="2">
    <location>
        <begin position="173"/>
        <end position="261"/>
    </location>
</feature>
<feature type="transmembrane region" description="Helical" evidence="1">
    <location>
        <begin position="111"/>
        <end position="131"/>
    </location>
</feature>
<feature type="transmembrane region" description="Helical" evidence="1">
    <location>
        <begin position="207"/>
        <end position="229"/>
    </location>
</feature>
<keyword evidence="1" id="KW-0472">Membrane</keyword>
<dbReference type="GO" id="GO:0016787">
    <property type="term" value="F:hydrolase activity"/>
    <property type="evidence" value="ECO:0007669"/>
    <property type="project" value="UniProtKB-KW"/>
</dbReference>
<accession>A0ABV8AQ37</accession>
<feature type="transmembrane region" description="Helical" evidence="1">
    <location>
        <begin position="241"/>
        <end position="269"/>
    </location>
</feature>